<organism evidence="1">
    <name type="scientific">Arion vulgaris</name>
    <dbReference type="NCBI Taxonomy" id="1028688"/>
    <lineage>
        <taxon>Eukaryota</taxon>
        <taxon>Metazoa</taxon>
        <taxon>Spiralia</taxon>
        <taxon>Lophotrochozoa</taxon>
        <taxon>Mollusca</taxon>
        <taxon>Gastropoda</taxon>
        <taxon>Heterobranchia</taxon>
        <taxon>Euthyneura</taxon>
        <taxon>Panpulmonata</taxon>
        <taxon>Eupulmonata</taxon>
        <taxon>Stylommatophora</taxon>
        <taxon>Helicina</taxon>
        <taxon>Arionoidea</taxon>
        <taxon>Arionidae</taxon>
        <taxon>Arion</taxon>
    </lineage>
</organism>
<dbReference type="AlphaFoldDB" id="A0A0B7BLA4"/>
<sequence>AGKLEKYLKATFSVCFAEIVEEGSIAGQQLYHWVFTCLSLIEYMLRLKEAASITGVVS</sequence>
<gene>
    <name evidence="1" type="primary">ORF192204</name>
</gene>
<protein>
    <submittedName>
        <fullName evidence="1">Uncharacterized protein</fullName>
    </submittedName>
</protein>
<name>A0A0B7BLA4_9EUPU</name>
<reference evidence="1" key="1">
    <citation type="submission" date="2014-12" db="EMBL/GenBank/DDBJ databases">
        <title>Insight into the proteome of Arion vulgaris.</title>
        <authorList>
            <person name="Aradska J."/>
            <person name="Bulat T."/>
            <person name="Smidak R."/>
            <person name="Sarate P."/>
            <person name="Gangsoo J."/>
            <person name="Sialana F."/>
            <person name="Bilban M."/>
            <person name="Lubec G."/>
        </authorList>
    </citation>
    <scope>NUCLEOTIDE SEQUENCE</scope>
    <source>
        <tissue evidence="1">Skin</tissue>
    </source>
</reference>
<proteinExistence type="predicted"/>
<evidence type="ECO:0000313" key="1">
    <source>
        <dbReference type="EMBL" id="CEK93131.1"/>
    </source>
</evidence>
<accession>A0A0B7BLA4</accession>
<feature type="non-terminal residue" evidence="1">
    <location>
        <position position="1"/>
    </location>
</feature>
<dbReference type="EMBL" id="HACG01046266">
    <property type="protein sequence ID" value="CEK93131.1"/>
    <property type="molecule type" value="Transcribed_RNA"/>
</dbReference>